<dbReference type="GO" id="GO:0042242">
    <property type="term" value="F:cobyrinic acid a,c-diamide synthase activity"/>
    <property type="evidence" value="ECO:0007669"/>
    <property type="project" value="InterPro"/>
</dbReference>
<feature type="domain" description="CobQ/CobB/MinD/ParA nucleotide binding" evidence="10">
    <location>
        <begin position="7"/>
        <end position="195"/>
    </location>
</feature>
<keyword evidence="5 7" id="KW-0460">Magnesium</keyword>
<feature type="region of interest" description="Disordered" evidence="8">
    <location>
        <begin position="471"/>
        <end position="509"/>
    </location>
</feature>
<dbReference type="NCBIfam" id="NF005915">
    <property type="entry name" value="PRK07908.1"/>
    <property type="match status" value="1"/>
</dbReference>
<dbReference type="Pfam" id="PF01656">
    <property type="entry name" value="CbiA"/>
    <property type="match status" value="1"/>
</dbReference>
<comment type="caution">
    <text evidence="12">The sequence shown here is derived from an EMBL/GenBank/DDBJ whole genome shotgun (WGS) entry which is preliminary data.</text>
</comment>
<dbReference type="InterPro" id="IPR011698">
    <property type="entry name" value="GATase_3"/>
</dbReference>
<keyword evidence="4 7" id="KW-0067">ATP-binding</keyword>
<feature type="domain" description="CobB/CobQ-like glutamine amidotransferase" evidence="11">
    <location>
        <begin position="252"/>
        <end position="437"/>
    </location>
</feature>
<keyword evidence="3 7" id="KW-0547">Nucleotide-binding</keyword>
<dbReference type="AlphaFoldDB" id="A0A542ECN1"/>
<dbReference type="InterPro" id="IPR029062">
    <property type="entry name" value="Class_I_gatase-like"/>
</dbReference>
<dbReference type="Gene3D" id="3.40.50.880">
    <property type="match status" value="1"/>
</dbReference>
<comment type="domain">
    <text evidence="7">Comprises of two domains. The C-terminal domain contains the binding site for glutamine and catalyzes the hydrolysis of this substrate to glutamate and ammonia. The N-terminal domain is anticipated to bind ATP and hydrogenobyrinate and catalyzes the ultimate synthesis of the diamide product. The ammonia produced via the glutaminase domain is probably translocated to the adjacent domain via a molecular tunnel, where it reacts with an activated intermediate.</text>
</comment>
<comment type="catalytic activity">
    <reaction evidence="7">
        <text>hydrogenobyrinate + 2 L-glutamine + 2 ATP + 2 H2O = hydrogenobyrinate a,c-diamide + 2 L-glutamate + 2 ADP + 2 phosphate + 2 H(+)</text>
        <dbReference type="Rhea" id="RHEA:12544"/>
        <dbReference type="ChEBI" id="CHEBI:15377"/>
        <dbReference type="ChEBI" id="CHEBI:15378"/>
        <dbReference type="ChEBI" id="CHEBI:29985"/>
        <dbReference type="ChEBI" id="CHEBI:30616"/>
        <dbReference type="ChEBI" id="CHEBI:43474"/>
        <dbReference type="ChEBI" id="CHEBI:58359"/>
        <dbReference type="ChEBI" id="CHEBI:77873"/>
        <dbReference type="ChEBI" id="CHEBI:77874"/>
        <dbReference type="ChEBI" id="CHEBI:456216"/>
        <dbReference type="EC" id="6.3.5.9"/>
    </reaction>
</comment>
<evidence type="ECO:0000259" key="11">
    <source>
        <dbReference type="Pfam" id="PF07685"/>
    </source>
</evidence>
<dbReference type="InterPro" id="IPR015424">
    <property type="entry name" value="PyrdxlP-dep_Trfase"/>
</dbReference>
<dbReference type="InterPro" id="IPR015422">
    <property type="entry name" value="PyrdxlP-dep_Trfase_small"/>
</dbReference>
<protein>
    <recommendedName>
        <fullName evidence="7">Hydrogenobyrinate a,c-diamide synthase</fullName>
        <ecNumber evidence="7">6.3.5.9</ecNumber>
    </recommendedName>
    <alternativeName>
        <fullName evidence="7">Hydrogenobyrinic acid a,c-diamide synthase</fullName>
    </alternativeName>
</protein>
<dbReference type="Gene3D" id="3.90.1150.10">
    <property type="entry name" value="Aspartate Aminotransferase, domain 1"/>
    <property type="match status" value="1"/>
</dbReference>
<dbReference type="Gene3D" id="3.40.50.300">
    <property type="entry name" value="P-loop containing nucleotide triphosphate hydrolases"/>
    <property type="match status" value="1"/>
</dbReference>
<dbReference type="NCBIfam" id="TIGR00379">
    <property type="entry name" value="cobB"/>
    <property type="match status" value="1"/>
</dbReference>
<comment type="miscellaneous">
    <text evidence="7">The a and c carboxylates of hydrogenobyrinate are activated for nucleophilic attack via formation of a phosphorylated intermediate by ATP. CobB catalyzes first the amidation of the c-carboxylate, and then that of the a-carboxylate.</text>
</comment>
<comment type="pathway">
    <text evidence="7">Cofactor biosynthesis; adenosylcobalamin biosynthesis; cob(II)yrinate a,c-diamide from precorrin-2 (aerobic route): step 9/10.</text>
</comment>
<dbReference type="GO" id="GO:0043802">
    <property type="term" value="F:hydrogenobyrinic acid a,c-diamide synthase (glutamine-hydrolysing) activity"/>
    <property type="evidence" value="ECO:0007669"/>
    <property type="project" value="UniProtKB-UniRule"/>
</dbReference>
<keyword evidence="6 7" id="KW-0315">Glutamine amidotransferase</keyword>
<dbReference type="InterPro" id="IPR004839">
    <property type="entry name" value="Aminotransferase_I/II_large"/>
</dbReference>
<dbReference type="NCBIfam" id="NF002204">
    <property type="entry name" value="PRK01077.1"/>
    <property type="match status" value="1"/>
</dbReference>
<evidence type="ECO:0000256" key="7">
    <source>
        <dbReference type="HAMAP-Rule" id="MF_00027"/>
    </source>
</evidence>
<evidence type="ECO:0000259" key="10">
    <source>
        <dbReference type="Pfam" id="PF01656"/>
    </source>
</evidence>
<keyword evidence="13" id="KW-1185">Reference proteome</keyword>
<name>A0A542ECN1_9MICO</name>
<feature type="compositionally biased region" description="Basic and acidic residues" evidence="8">
    <location>
        <begin position="494"/>
        <end position="509"/>
    </location>
</feature>
<dbReference type="Proteomes" id="UP000320806">
    <property type="component" value="Unassembled WGS sequence"/>
</dbReference>
<dbReference type="SUPFAM" id="SSF53383">
    <property type="entry name" value="PLP-dependent transferases"/>
    <property type="match status" value="1"/>
</dbReference>
<reference evidence="12 13" key="1">
    <citation type="submission" date="2019-06" db="EMBL/GenBank/DDBJ databases">
        <title>Sequencing the genomes of 1000 actinobacteria strains.</title>
        <authorList>
            <person name="Klenk H.-P."/>
        </authorList>
    </citation>
    <scope>NUCLEOTIDE SEQUENCE [LARGE SCALE GENOMIC DNA]</scope>
    <source>
        <strain evidence="12 13">DSM 19828</strain>
    </source>
</reference>
<dbReference type="InterPro" id="IPR002586">
    <property type="entry name" value="CobQ/CobB/MinD/ParA_Nub-bd_dom"/>
</dbReference>
<feature type="active site" description="Nucleophile" evidence="7">
    <location>
        <position position="335"/>
    </location>
</feature>
<evidence type="ECO:0000256" key="3">
    <source>
        <dbReference type="ARBA" id="ARBA00022741"/>
    </source>
</evidence>
<dbReference type="InterPro" id="IPR027417">
    <property type="entry name" value="P-loop_NTPase"/>
</dbReference>
<feature type="domain" description="Aminotransferase class I/classII large" evidence="9">
    <location>
        <begin position="513"/>
        <end position="831"/>
    </location>
</feature>
<dbReference type="PANTHER" id="PTHR43873">
    <property type="entry name" value="COBYRINATE A,C-DIAMIDE SYNTHASE"/>
    <property type="match status" value="1"/>
</dbReference>
<dbReference type="EMBL" id="VFMO01000001">
    <property type="protein sequence ID" value="TQJ13089.1"/>
    <property type="molecule type" value="Genomic_DNA"/>
</dbReference>
<comment type="similarity">
    <text evidence="7">Belongs to the CobB/CbiA family.</text>
</comment>
<dbReference type="UniPathway" id="UPA00148">
    <property type="reaction ID" value="UER00220"/>
</dbReference>
<gene>
    <name evidence="7" type="primary">cobB</name>
    <name evidence="12" type="ORF">FB459_0486</name>
</gene>
<dbReference type="PROSITE" id="PS51274">
    <property type="entry name" value="GATASE_COBBQ"/>
    <property type="match status" value="1"/>
</dbReference>
<feature type="site" description="Increases nucleophilicity of active site Cys" evidence="7">
    <location>
        <position position="433"/>
    </location>
</feature>
<sequence length="851" mass="89538">MVTQPRLVVAAAASGQGKTTVSVGLMGALRAQGHAVAPAKCGPDYIDPGYHDLATGRPSRNLDPWLTSPELVAPLFLRGCLHPTPADVAVIEGVMGLFDGRLGADGFASTAHVAALTDSPVLLVVDISSAARTVGALVRGLATHDPAVRVAGVVLNKAGSDRHAAEVRRAVEQQGYPVLGVLPRDAGISAPSRHLGLVPASERHDAQASLDRLAEQTAQHIDIDAVFEIACTAPQLDAEPWAPPVVDRPARRVAVAGGRAFTFHYAETAEMLAAAGCEPVRFDPDTDRELPSGTTGLYLGGGFPEAHLGALATNTPLLTQVRDAVSSGLPTVAECAGLLYLCESLDGRPMAGVLPTRAAMQPRLTLGYRDATLTVDSLLGPAGTTARGHEFHRTRTDPGHGTAAAWHFPSGPEGFALDPARTGRATVHASYLHTHWAGVPRLAAAFADAVHEFAPVADARPVRDTCLVNPRAVDLPPSNDARVQPVDSNAHPGDAPHGDAHHGDDDVRDRPDLVDLAVNVRLPAPPAWLARELADGIPGLGAYPDATAARDAIARRHRVDPSMVLPTAGGAEAFTLIARAIEGRTPLIVEPQFTEPAQALAAAGRTADRLVLRAEHGFVLDPAAVDPAADLVFVGNPTNPTGVLHPRTTTLHALRRRGRVLVIDEAFADAVPGETESCISPDPEQLQSVLVVRSLTKTWGVAGVRAGYVIGDPQLIELLRRQQPHWSVSSPALTVMLATTSDRALRESAQAARDLASAREHLVGALERRGLRPVPGVAPFVLVEVGDGVRAALRHSGFAVRRCDTFAGLSDRWIRVAVRDPHTIDTFLRALDDALALTRSAAAATPEEVPA</sequence>
<keyword evidence="2 7" id="KW-0436">Ligase</keyword>
<comment type="function">
    <text evidence="7">Catalyzes the ATP-dependent amidation of the two carboxylate groups at positions a and c of hydrogenobyrinate, using either L-glutamine or ammonia as the nitrogen source.</text>
</comment>
<evidence type="ECO:0000256" key="4">
    <source>
        <dbReference type="ARBA" id="ARBA00022840"/>
    </source>
</evidence>
<keyword evidence="7" id="KW-0169">Cobalamin biosynthesis</keyword>
<evidence type="ECO:0000256" key="8">
    <source>
        <dbReference type="SAM" id="MobiDB-lite"/>
    </source>
</evidence>
<dbReference type="InterPro" id="IPR015421">
    <property type="entry name" value="PyrdxlP-dep_Trfase_major"/>
</dbReference>
<dbReference type="GO" id="GO:0009236">
    <property type="term" value="P:cobalamin biosynthetic process"/>
    <property type="evidence" value="ECO:0007669"/>
    <property type="project" value="UniProtKB-UniRule"/>
</dbReference>
<accession>A0A542ECN1</accession>
<dbReference type="PANTHER" id="PTHR43873:SF1">
    <property type="entry name" value="COBYRINATE A,C-DIAMIDE SYNTHASE"/>
    <property type="match status" value="1"/>
</dbReference>
<dbReference type="CDD" id="cd05388">
    <property type="entry name" value="CobB_N"/>
    <property type="match status" value="1"/>
</dbReference>
<evidence type="ECO:0000256" key="1">
    <source>
        <dbReference type="ARBA" id="ARBA00001946"/>
    </source>
</evidence>
<evidence type="ECO:0000259" key="9">
    <source>
        <dbReference type="Pfam" id="PF00155"/>
    </source>
</evidence>
<dbReference type="Pfam" id="PF07685">
    <property type="entry name" value="GATase_3"/>
    <property type="match status" value="1"/>
</dbReference>
<dbReference type="RefSeq" id="WP_141927327.1">
    <property type="nucleotide sequence ID" value="NZ_BAABCI010000015.1"/>
</dbReference>
<evidence type="ECO:0000313" key="13">
    <source>
        <dbReference type="Proteomes" id="UP000320806"/>
    </source>
</evidence>
<evidence type="ECO:0000256" key="5">
    <source>
        <dbReference type="ARBA" id="ARBA00022842"/>
    </source>
</evidence>
<dbReference type="Gene3D" id="3.40.640.10">
    <property type="entry name" value="Type I PLP-dependent aspartate aminotransferase-like (Major domain)"/>
    <property type="match status" value="1"/>
</dbReference>
<evidence type="ECO:0000256" key="2">
    <source>
        <dbReference type="ARBA" id="ARBA00022598"/>
    </source>
</evidence>
<evidence type="ECO:0000313" key="12">
    <source>
        <dbReference type="EMBL" id="TQJ13089.1"/>
    </source>
</evidence>
<dbReference type="CDD" id="cd00609">
    <property type="entry name" value="AAT_like"/>
    <property type="match status" value="1"/>
</dbReference>
<dbReference type="InterPro" id="IPR004484">
    <property type="entry name" value="CbiA/CobB_synth"/>
</dbReference>
<proteinExistence type="inferred from homology"/>
<dbReference type="EC" id="6.3.5.9" evidence="7"/>
<organism evidence="12 13">
    <name type="scientific">Yimella lutea</name>
    <dbReference type="NCBI Taxonomy" id="587872"/>
    <lineage>
        <taxon>Bacteria</taxon>
        <taxon>Bacillati</taxon>
        <taxon>Actinomycetota</taxon>
        <taxon>Actinomycetes</taxon>
        <taxon>Micrococcales</taxon>
        <taxon>Dermacoccaceae</taxon>
        <taxon>Yimella</taxon>
    </lineage>
</organism>
<dbReference type="OrthoDB" id="9764035at2"/>
<dbReference type="HAMAP" id="MF_00027">
    <property type="entry name" value="CobB_CbiA"/>
    <property type="match status" value="1"/>
</dbReference>
<evidence type="ECO:0000256" key="6">
    <source>
        <dbReference type="ARBA" id="ARBA00022962"/>
    </source>
</evidence>
<dbReference type="GO" id="GO:0005524">
    <property type="term" value="F:ATP binding"/>
    <property type="evidence" value="ECO:0007669"/>
    <property type="project" value="UniProtKB-UniRule"/>
</dbReference>
<comment type="cofactor">
    <cofactor evidence="1 7">
        <name>Mg(2+)</name>
        <dbReference type="ChEBI" id="CHEBI:18420"/>
    </cofactor>
</comment>
<dbReference type="SUPFAM" id="SSF52317">
    <property type="entry name" value="Class I glutamine amidotransferase-like"/>
    <property type="match status" value="1"/>
</dbReference>
<dbReference type="Pfam" id="PF00155">
    <property type="entry name" value="Aminotran_1_2"/>
    <property type="match status" value="1"/>
</dbReference>
<dbReference type="SUPFAM" id="SSF52540">
    <property type="entry name" value="P-loop containing nucleoside triphosphate hydrolases"/>
    <property type="match status" value="1"/>
</dbReference>
<dbReference type="GO" id="GO:0030170">
    <property type="term" value="F:pyridoxal phosphate binding"/>
    <property type="evidence" value="ECO:0007669"/>
    <property type="project" value="InterPro"/>
</dbReference>